<evidence type="ECO:0000313" key="3">
    <source>
        <dbReference type="Proteomes" id="UP000054516"/>
    </source>
</evidence>
<dbReference type="AlphaFoldDB" id="A0A1W2TI95"/>
<feature type="compositionally biased region" description="Polar residues" evidence="1">
    <location>
        <begin position="59"/>
        <end position="70"/>
    </location>
</feature>
<dbReference type="EMBL" id="DF977461">
    <property type="protein sequence ID" value="GAP87867.1"/>
    <property type="molecule type" value="Genomic_DNA"/>
</dbReference>
<reference evidence="2" key="1">
    <citation type="submission" date="2016-03" db="EMBL/GenBank/DDBJ databases">
        <title>Draft genome sequence of Rosellinia necatrix.</title>
        <authorList>
            <person name="Kanematsu S."/>
        </authorList>
    </citation>
    <scope>NUCLEOTIDE SEQUENCE [LARGE SCALE GENOMIC DNA]</scope>
    <source>
        <strain evidence="2">W97</strain>
    </source>
</reference>
<feature type="compositionally biased region" description="Basic and acidic residues" evidence="1">
    <location>
        <begin position="164"/>
        <end position="176"/>
    </location>
</feature>
<proteinExistence type="predicted"/>
<feature type="compositionally biased region" description="Basic and acidic residues" evidence="1">
    <location>
        <begin position="17"/>
        <end position="30"/>
    </location>
</feature>
<feature type="compositionally biased region" description="Polar residues" evidence="1">
    <location>
        <begin position="106"/>
        <end position="116"/>
    </location>
</feature>
<sequence length="395" mass="44101">MAGRGFGAGASVPNTKVTDKTGRETRNKAEGEDELSVVTSDVIKPPQPKIQRTLPSMFGSPQTPGASSMGQQLSPSAAGPSQPPPRMRLAVHIRSSPITPFIPINAQASDGQSTLPLSLGRTRGQAAESHTPTRPPTPDAPSGLEAEAAVAGSEPKKRGRPKGWKPDMSSKTDPDPRRRKRERIAAESQTKRQQSAGQTKVRSQNKEPKRRGRPSRPPELSVREQYLRSEPDYAPYKCEWELSPGSSERGPSVCPAELQNMDTLRKHVYLIHGDEDVLTCRFPHCKDLDSPLHFKTGSEFEQHMETKHFAGYLWHLGEGYQNNGISTLKKMADQLPAYLFDRFGNQVTPSVANQRLETDIQRKERRRKLRKFLYQQNENAPSEEEWKQQMQGIEP</sequence>
<feature type="compositionally biased region" description="Polar residues" evidence="1">
    <location>
        <begin position="187"/>
        <end position="202"/>
    </location>
</feature>
<evidence type="ECO:0000256" key="1">
    <source>
        <dbReference type="SAM" id="MobiDB-lite"/>
    </source>
</evidence>
<keyword evidence="3" id="KW-1185">Reference proteome</keyword>
<dbReference type="Proteomes" id="UP000054516">
    <property type="component" value="Unassembled WGS sequence"/>
</dbReference>
<name>A0A1W2TI95_ROSNE</name>
<feature type="region of interest" description="Disordered" evidence="1">
    <location>
        <begin position="376"/>
        <end position="395"/>
    </location>
</feature>
<gene>
    <name evidence="2" type="ORF">SAMD00023353_1601420</name>
</gene>
<evidence type="ECO:0000313" key="2">
    <source>
        <dbReference type="EMBL" id="GAP87867.1"/>
    </source>
</evidence>
<protein>
    <submittedName>
        <fullName evidence="2">Putative c2h2 finger domain-containing protein</fullName>
    </submittedName>
</protein>
<feature type="region of interest" description="Disordered" evidence="1">
    <location>
        <begin position="1"/>
        <end position="228"/>
    </location>
</feature>
<dbReference type="OrthoDB" id="5424797at2759"/>
<dbReference type="STRING" id="77044.A0A1W2TI95"/>
<organism evidence="2">
    <name type="scientific">Rosellinia necatrix</name>
    <name type="common">White root-rot fungus</name>
    <dbReference type="NCBI Taxonomy" id="77044"/>
    <lineage>
        <taxon>Eukaryota</taxon>
        <taxon>Fungi</taxon>
        <taxon>Dikarya</taxon>
        <taxon>Ascomycota</taxon>
        <taxon>Pezizomycotina</taxon>
        <taxon>Sordariomycetes</taxon>
        <taxon>Xylariomycetidae</taxon>
        <taxon>Xylariales</taxon>
        <taxon>Xylariaceae</taxon>
        <taxon>Rosellinia</taxon>
    </lineage>
</organism>
<accession>A0A1W2TI95</accession>
<feature type="compositionally biased region" description="Low complexity" evidence="1">
    <location>
        <begin position="71"/>
        <end position="80"/>
    </location>
</feature>